<gene>
    <name evidence="1" type="ORF">B0T23DRAFT_364658</name>
</gene>
<name>A0AAJ0I2H7_9PEZI</name>
<proteinExistence type="predicted"/>
<comment type="caution">
    <text evidence="1">The sequence shown here is derived from an EMBL/GenBank/DDBJ whole genome shotgun (WGS) entry which is preliminary data.</text>
</comment>
<sequence>MYGAPATITPARFGECWSSVRWPDLIDPNACLEGRWSNEILAFGFSFAYGALRWHWTYGYIVPLGLESLNTKKGWRGISCLVRTSATCYKHSRPEVDSHQEPWTIKLTTSTMEYTSKVTMGHLHVYGIQSAINPKTGHDNETCSTALVCGGVMNNRAPSCSSWRTPSWQSARTLLQ</sequence>
<keyword evidence="2" id="KW-1185">Reference proteome</keyword>
<dbReference type="Proteomes" id="UP001285908">
    <property type="component" value="Unassembled WGS sequence"/>
</dbReference>
<accession>A0AAJ0I2H7</accession>
<reference evidence="1 2" key="1">
    <citation type="journal article" date="2023" name="Mol. Phylogenet. Evol.">
        <title>Genome-scale phylogeny and comparative genomics of the fungal order Sordariales.</title>
        <authorList>
            <person name="Hensen N."/>
            <person name="Bonometti L."/>
            <person name="Westerberg I."/>
            <person name="Brannstrom I.O."/>
            <person name="Guillou S."/>
            <person name="Cros-Aarteil S."/>
            <person name="Calhoun S."/>
            <person name="Haridas S."/>
            <person name="Kuo A."/>
            <person name="Mondo S."/>
            <person name="Pangilinan J."/>
            <person name="Riley R."/>
            <person name="LaButti K."/>
            <person name="Andreopoulos B."/>
            <person name="Lipzen A."/>
            <person name="Chen C."/>
            <person name="Yan M."/>
            <person name="Daum C."/>
            <person name="Ng V."/>
            <person name="Clum A."/>
            <person name="Steindorff A."/>
            <person name="Ohm R.A."/>
            <person name="Martin F."/>
            <person name="Silar P."/>
            <person name="Natvig D.O."/>
            <person name="Lalanne C."/>
            <person name="Gautier V."/>
            <person name="Ament-Velasquez S.L."/>
            <person name="Kruys A."/>
            <person name="Hutchinson M.I."/>
            <person name="Powell A.J."/>
            <person name="Barry K."/>
            <person name="Miller A.N."/>
            <person name="Grigoriev I.V."/>
            <person name="Debuchy R."/>
            <person name="Gladieux P."/>
            <person name="Hiltunen Thoren M."/>
            <person name="Johannesson H."/>
        </authorList>
    </citation>
    <scope>NUCLEOTIDE SEQUENCE [LARGE SCALE GENOMIC DNA]</scope>
    <source>
        <strain evidence="1 2">FGSC 10403</strain>
    </source>
</reference>
<dbReference type="RefSeq" id="XP_062690245.1">
    <property type="nucleotide sequence ID" value="XM_062836348.1"/>
</dbReference>
<protein>
    <submittedName>
        <fullName evidence="1">Uncharacterized protein</fullName>
    </submittedName>
</protein>
<organism evidence="1 2">
    <name type="scientific">Neurospora hispaniola</name>
    <dbReference type="NCBI Taxonomy" id="588809"/>
    <lineage>
        <taxon>Eukaryota</taxon>
        <taxon>Fungi</taxon>
        <taxon>Dikarya</taxon>
        <taxon>Ascomycota</taxon>
        <taxon>Pezizomycotina</taxon>
        <taxon>Sordariomycetes</taxon>
        <taxon>Sordariomycetidae</taxon>
        <taxon>Sordariales</taxon>
        <taxon>Sordariaceae</taxon>
        <taxon>Neurospora</taxon>
    </lineage>
</organism>
<evidence type="ECO:0000313" key="2">
    <source>
        <dbReference type="Proteomes" id="UP001285908"/>
    </source>
</evidence>
<dbReference type="GeneID" id="87873970"/>
<dbReference type="EMBL" id="JAULSX010000007">
    <property type="protein sequence ID" value="KAK3488118.1"/>
    <property type="molecule type" value="Genomic_DNA"/>
</dbReference>
<dbReference type="AlphaFoldDB" id="A0AAJ0I2H7"/>
<evidence type="ECO:0000313" key="1">
    <source>
        <dbReference type="EMBL" id="KAK3488118.1"/>
    </source>
</evidence>